<dbReference type="PANTHER" id="PTHR43401:SF2">
    <property type="entry name" value="L-THREONINE 3-DEHYDROGENASE"/>
    <property type="match status" value="1"/>
</dbReference>
<dbReference type="AlphaFoldDB" id="A0A7X5R028"/>
<evidence type="ECO:0000256" key="1">
    <source>
        <dbReference type="ARBA" id="ARBA00001947"/>
    </source>
</evidence>
<evidence type="ECO:0000256" key="4">
    <source>
        <dbReference type="ARBA" id="ARBA00023002"/>
    </source>
</evidence>
<protein>
    <submittedName>
        <fullName evidence="7">D-arabinitol dehydrogenase (NADP+)</fullName>
        <ecNumber evidence="7">1.1.1.287</ecNumber>
    </submittedName>
</protein>
<dbReference type="GO" id="GO:0033709">
    <property type="term" value="F:D-arabinitol dehydrogenase (NADP+) activity"/>
    <property type="evidence" value="ECO:0007669"/>
    <property type="project" value="UniProtKB-EC"/>
</dbReference>
<dbReference type="PROSITE" id="PS00059">
    <property type="entry name" value="ADH_ZINC"/>
    <property type="match status" value="1"/>
</dbReference>
<organism evidence="7 8">
    <name type="scientific">Lysinibacter cavernae</name>
    <dbReference type="NCBI Taxonomy" id="1640652"/>
    <lineage>
        <taxon>Bacteria</taxon>
        <taxon>Bacillati</taxon>
        <taxon>Actinomycetota</taxon>
        <taxon>Actinomycetes</taxon>
        <taxon>Micrococcales</taxon>
        <taxon>Microbacteriaceae</taxon>
        <taxon>Lysinibacter</taxon>
    </lineage>
</organism>
<gene>
    <name evidence="7" type="ORF">FHX76_001017</name>
</gene>
<dbReference type="Pfam" id="PF00107">
    <property type="entry name" value="ADH_zinc_N"/>
    <property type="match status" value="1"/>
</dbReference>
<sequence>MKAVVYDSPRNFTVTEVPTPEPAANEVLIKVTQTGICGTDLHIHEGDFYAAFPLIPGHEVVGVVSEIGADVTTLTVGQRVSVNPNINCGGCHFCRSGRPLLCSDLKGIGTNWPGAFAEYLTAPEDYVYSVDGLDDDTAVFTEPAACAMHGLETLTVKPGSTALVFGAGPTGLLLAQLLVSGGAAKVTVAASSAFKLERATALGVDDTYLMNRETLDTSVSDLLERSGGEGFDIVVDATGSPAVSERTVGLTRSGGTVMFYGVTGPDDRVSLSPYDIFRREITIKGSFAEISAFPATIQALHTGRARTDGIITHRFSLDEYGAAMETLRSDPTAHKIVIVP</sequence>
<dbReference type="Gene3D" id="3.40.50.720">
    <property type="entry name" value="NAD(P)-binding Rossmann-like Domain"/>
    <property type="match status" value="1"/>
</dbReference>
<keyword evidence="2 5" id="KW-0479">Metal-binding</keyword>
<dbReference type="InterPro" id="IPR013154">
    <property type="entry name" value="ADH-like_N"/>
</dbReference>
<reference evidence="7 8" key="1">
    <citation type="submission" date="2020-02" db="EMBL/GenBank/DDBJ databases">
        <title>Sequencing the genomes of 1000 actinobacteria strains.</title>
        <authorList>
            <person name="Klenk H.-P."/>
        </authorList>
    </citation>
    <scope>NUCLEOTIDE SEQUENCE [LARGE SCALE GENOMIC DNA]</scope>
    <source>
        <strain evidence="7 8">DSM 27960</strain>
    </source>
</reference>
<evidence type="ECO:0000313" key="8">
    <source>
        <dbReference type="Proteomes" id="UP000541033"/>
    </source>
</evidence>
<dbReference type="InterPro" id="IPR002328">
    <property type="entry name" value="ADH_Zn_CS"/>
</dbReference>
<dbReference type="EC" id="1.1.1.287" evidence="7"/>
<evidence type="ECO:0000256" key="5">
    <source>
        <dbReference type="RuleBase" id="RU361277"/>
    </source>
</evidence>
<dbReference type="RefSeq" id="WP_167148522.1">
    <property type="nucleotide sequence ID" value="NZ_JAAMOX010000001.1"/>
</dbReference>
<dbReference type="InterPro" id="IPR013149">
    <property type="entry name" value="ADH-like_C"/>
</dbReference>
<evidence type="ECO:0000256" key="2">
    <source>
        <dbReference type="ARBA" id="ARBA00022723"/>
    </source>
</evidence>
<comment type="similarity">
    <text evidence="5">Belongs to the zinc-containing alcohol dehydrogenase family.</text>
</comment>
<feature type="domain" description="Enoyl reductase (ER)" evidence="6">
    <location>
        <begin position="7"/>
        <end position="338"/>
    </location>
</feature>
<dbReference type="InterPro" id="IPR020843">
    <property type="entry name" value="ER"/>
</dbReference>
<dbReference type="SUPFAM" id="SSF50129">
    <property type="entry name" value="GroES-like"/>
    <property type="match status" value="1"/>
</dbReference>
<dbReference type="CDD" id="cd08234">
    <property type="entry name" value="threonine_DH_like"/>
    <property type="match status" value="1"/>
</dbReference>
<keyword evidence="3 5" id="KW-0862">Zinc</keyword>
<dbReference type="PANTHER" id="PTHR43401">
    <property type="entry name" value="L-THREONINE 3-DEHYDROGENASE"/>
    <property type="match status" value="1"/>
</dbReference>
<dbReference type="Pfam" id="PF08240">
    <property type="entry name" value="ADH_N"/>
    <property type="match status" value="1"/>
</dbReference>
<dbReference type="Gene3D" id="3.90.180.10">
    <property type="entry name" value="Medium-chain alcohol dehydrogenases, catalytic domain"/>
    <property type="match status" value="1"/>
</dbReference>
<dbReference type="Proteomes" id="UP000541033">
    <property type="component" value="Unassembled WGS sequence"/>
</dbReference>
<comment type="caution">
    <text evidence="7">The sequence shown here is derived from an EMBL/GenBank/DDBJ whole genome shotgun (WGS) entry which is preliminary data.</text>
</comment>
<evidence type="ECO:0000256" key="3">
    <source>
        <dbReference type="ARBA" id="ARBA00022833"/>
    </source>
</evidence>
<comment type="cofactor">
    <cofactor evidence="1 5">
        <name>Zn(2+)</name>
        <dbReference type="ChEBI" id="CHEBI:29105"/>
    </cofactor>
</comment>
<evidence type="ECO:0000259" key="6">
    <source>
        <dbReference type="SMART" id="SM00829"/>
    </source>
</evidence>
<name>A0A7X5R028_9MICO</name>
<keyword evidence="4 7" id="KW-0560">Oxidoreductase</keyword>
<dbReference type="EMBL" id="JAAMOX010000001">
    <property type="protein sequence ID" value="NIH53149.1"/>
    <property type="molecule type" value="Genomic_DNA"/>
</dbReference>
<dbReference type="SMART" id="SM00829">
    <property type="entry name" value="PKS_ER"/>
    <property type="match status" value="1"/>
</dbReference>
<evidence type="ECO:0000313" key="7">
    <source>
        <dbReference type="EMBL" id="NIH53149.1"/>
    </source>
</evidence>
<dbReference type="InterPro" id="IPR050129">
    <property type="entry name" value="Zn_alcohol_dh"/>
</dbReference>
<dbReference type="InterPro" id="IPR011032">
    <property type="entry name" value="GroES-like_sf"/>
</dbReference>
<proteinExistence type="inferred from homology"/>
<dbReference type="SUPFAM" id="SSF51735">
    <property type="entry name" value="NAD(P)-binding Rossmann-fold domains"/>
    <property type="match status" value="1"/>
</dbReference>
<accession>A0A7X5R028</accession>
<dbReference type="InterPro" id="IPR036291">
    <property type="entry name" value="NAD(P)-bd_dom_sf"/>
</dbReference>
<dbReference type="GO" id="GO:0008270">
    <property type="term" value="F:zinc ion binding"/>
    <property type="evidence" value="ECO:0007669"/>
    <property type="project" value="InterPro"/>
</dbReference>
<keyword evidence="8" id="KW-1185">Reference proteome</keyword>